<keyword evidence="3" id="KW-1185">Reference proteome</keyword>
<dbReference type="AlphaFoldDB" id="A0AAD6LRD1"/>
<feature type="transmembrane region" description="Helical" evidence="1">
    <location>
        <begin position="6"/>
        <end position="27"/>
    </location>
</feature>
<keyword evidence="1" id="KW-0812">Transmembrane</keyword>
<gene>
    <name evidence="2" type="ORF">NC653_032466</name>
</gene>
<protein>
    <submittedName>
        <fullName evidence="2">Uncharacterized protein</fullName>
    </submittedName>
</protein>
<evidence type="ECO:0000313" key="3">
    <source>
        <dbReference type="Proteomes" id="UP001164929"/>
    </source>
</evidence>
<evidence type="ECO:0000256" key="1">
    <source>
        <dbReference type="SAM" id="Phobius"/>
    </source>
</evidence>
<reference evidence="2" key="1">
    <citation type="journal article" date="2023" name="Mol. Ecol. Resour.">
        <title>Chromosome-level genome assembly of a triploid poplar Populus alba 'Berolinensis'.</title>
        <authorList>
            <person name="Chen S."/>
            <person name="Yu Y."/>
            <person name="Wang X."/>
            <person name="Wang S."/>
            <person name="Zhang T."/>
            <person name="Zhou Y."/>
            <person name="He R."/>
            <person name="Meng N."/>
            <person name="Wang Y."/>
            <person name="Liu W."/>
            <person name="Liu Z."/>
            <person name="Liu J."/>
            <person name="Guo Q."/>
            <person name="Huang H."/>
            <person name="Sederoff R.R."/>
            <person name="Wang G."/>
            <person name="Qu G."/>
            <person name="Chen S."/>
        </authorList>
    </citation>
    <scope>NUCLEOTIDE SEQUENCE</scope>
    <source>
        <strain evidence="2">SC-2020</strain>
    </source>
</reference>
<dbReference type="EMBL" id="JAQIZT010000014">
    <property type="protein sequence ID" value="KAJ6971925.1"/>
    <property type="molecule type" value="Genomic_DNA"/>
</dbReference>
<sequence length="74" mass="8795">MVPLSVNRFIFLNLVIFLDNIPFLFCCQFKCWFRNVKNICTLIRLFSTVRISAQNILQLEIYILPICIKLEINI</sequence>
<keyword evidence="1" id="KW-1133">Transmembrane helix</keyword>
<evidence type="ECO:0000313" key="2">
    <source>
        <dbReference type="EMBL" id="KAJ6971925.1"/>
    </source>
</evidence>
<accession>A0AAD6LRD1</accession>
<organism evidence="2 3">
    <name type="scientific">Populus alba x Populus x berolinensis</name>
    <dbReference type="NCBI Taxonomy" id="444605"/>
    <lineage>
        <taxon>Eukaryota</taxon>
        <taxon>Viridiplantae</taxon>
        <taxon>Streptophyta</taxon>
        <taxon>Embryophyta</taxon>
        <taxon>Tracheophyta</taxon>
        <taxon>Spermatophyta</taxon>
        <taxon>Magnoliopsida</taxon>
        <taxon>eudicotyledons</taxon>
        <taxon>Gunneridae</taxon>
        <taxon>Pentapetalae</taxon>
        <taxon>rosids</taxon>
        <taxon>fabids</taxon>
        <taxon>Malpighiales</taxon>
        <taxon>Salicaceae</taxon>
        <taxon>Saliceae</taxon>
        <taxon>Populus</taxon>
    </lineage>
</organism>
<dbReference type="Proteomes" id="UP001164929">
    <property type="component" value="Chromosome 14"/>
</dbReference>
<keyword evidence="1" id="KW-0472">Membrane</keyword>
<comment type="caution">
    <text evidence="2">The sequence shown here is derived from an EMBL/GenBank/DDBJ whole genome shotgun (WGS) entry which is preliminary data.</text>
</comment>
<name>A0AAD6LRD1_9ROSI</name>
<proteinExistence type="predicted"/>